<feature type="transmembrane region" description="Helical" evidence="6">
    <location>
        <begin position="471"/>
        <end position="493"/>
    </location>
</feature>
<gene>
    <name evidence="8" type="ORF">CEE37_10795</name>
</gene>
<evidence type="ECO:0000256" key="2">
    <source>
        <dbReference type="ARBA" id="ARBA00022692"/>
    </source>
</evidence>
<dbReference type="AlphaFoldDB" id="A0A532UYD7"/>
<feature type="transmembrane region" description="Helical" evidence="6">
    <location>
        <begin position="151"/>
        <end position="169"/>
    </location>
</feature>
<dbReference type="InterPro" id="IPR002645">
    <property type="entry name" value="STAS_dom"/>
</dbReference>
<feature type="transmembrane region" description="Helical" evidence="6">
    <location>
        <begin position="114"/>
        <end position="139"/>
    </location>
</feature>
<dbReference type="CDD" id="cd07042">
    <property type="entry name" value="STAS_SulP_like_sulfate_transporter"/>
    <property type="match status" value="1"/>
</dbReference>
<keyword evidence="2 6" id="KW-0812">Transmembrane</keyword>
<evidence type="ECO:0000256" key="3">
    <source>
        <dbReference type="ARBA" id="ARBA00022989"/>
    </source>
</evidence>
<feature type="transmembrane region" description="Helical" evidence="6">
    <location>
        <begin position="190"/>
        <end position="212"/>
    </location>
</feature>
<organism evidence="8 9">
    <name type="scientific">candidate division LCP-89 bacterium B3_LCP</name>
    <dbReference type="NCBI Taxonomy" id="2012998"/>
    <lineage>
        <taxon>Bacteria</taxon>
        <taxon>Pseudomonadati</taxon>
        <taxon>Bacteria division LCP-89</taxon>
    </lineage>
</organism>
<dbReference type="GO" id="GO:0016020">
    <property type="term" value="C:membrane"/>
    <property type="evidence" value="ECO:0007669"/>
    <property type="project" value="UniProtKB-SubCell"/>
</dbReference>
<dbReference type="InterPro" id="IPR036513">
    <property type="entry name" value="STAS_dom_sf"/>
</dbReference>
<feature type="domain" description="STAS" evidence="7">
    <location>
        <begin position="599"/>
        <end position="703"/>
    </location>
</feature>
<feature type="compositionally biased region" description="Basic and acidic residues" evidence="5">
    <location>
        <begin position="723"/>
        <end position="736"/>
    </location>
</feature>
<feature type="transmembrane region" description="Helical" evidence="6">
    <location>
        <begin position="39"/>
        <end position="57"/>
    </location>
</feature>
<dbReference type="Pfam" id="PF01740">
    <property type="entry name" value="STAS"/>
    <property type="match status" value="1"/>
</dbReference>
<feature type="region of interest" description="Disordered" evidence="5">
    <location>
        <begin position="723"/>
        <end position="743"/>
    </location>
</feature>
<keyword evidence="3 6" id="KW-1133">Transmembrane helix</keyword>
<feature type="transmembrane region" description="Helical" evidence="6">
    <location>
        <begin position="404"/>
        <end position="423"/>
    </location>
</feature>
<dbReference type="InterPro" id="IPR011547">
    <property type="entry name" value="SLC26A/SulP_dom"/>
</dbReference>
<evidence type="ECO:0000256" key="6">
    <source>
        <dbReference type="SAM" id="Phobius"/>
    </source>
</evidence>
<dbReference type="PANTHER" id="PTHR11814">
    <property type="entry name" value="SULFATE TRANSPORTER"/>
    <property type="match status" value="1"/>
</dbReference>
<evidence type="ECO:0000256" key="5">
    <source>
        <dbReference type="SAM" id="MobiDB-lite"/>
    </source>
</evidence>
<dbReference type="Proteomes" id="UP000319619">
    <property type="component" value="Unassembled WGS sequence"/>
</dbReference>
<proteinExistence type="predicted"/>
<comment type="subcellular location">
    <subcellularLocation>
        <location evidence="1">Membrane</location>
        <topology evidence="1">Multi-pass membrane protein</topology>
    </subcellularLocation>
</comment>
<feature type="transmembrane region" description="Helical" evidence="6">
    <location>
        <begin position="88"/>
        <end position="107"/>
    </location>
</feature>
<evidence type="ECO:0000259" key="7">
    <source>
        <dbReference type="PROSITE" id="PS50801"/>
    </source>
</evidence>
<keyword evidence="4 6" id="KW-0472">Membrane</keyword>
<feature type="transmembrane region" description="Helical" evidence="6">
    <location>
        <begin position="499"/>
        <end position="519"/>
    </location>
</feature>
<evidence type="ECO:0000256" key="4">
    <source>
        <dbReference type="ARBA" id="ARBA00023136"/>
    </source>
</evidence>
<protein>
    <submittedName>
        <fullName evidence="8">Sodium-independent anion transporter</fullName>
    </submittedName>
</protein>
<feature type="transmembrane region" description="Helical" evidence="6">
    <location>
        <begin position="218"/>
        <end position="236"/>
    </location>
</feature>
<dbReference type="InterPro" id="IPR001902">
    <property type="entry name" value="SLC26A/SulP_fam"/>
</dbReference>
<dbReference type="GO" id="GO:0055085">
    <property type="term" value="P:transmembrane transport"/>
    <property type="evidence" value="ECO:0007669"/>
    <property type="project" value="InterPro"/>
</dbReference>
<feature type="transmembrane region" description="Helical" evidence="6">
    <location>
        <begin position="531"/>
        <end position="547"/>
    </location>
</feature>
<evidence type="ECO:0000313" key="8">
    <source>
        <dbReference type="EMBL" id="TKJ39757.1"/>
    </source>
</evidence>
<feature type="transmembrane region" description="Helical" evidence="6">
    <location>
        <begin position="64"/>
        <end position="82"/>
    </location>
</feature>
<sequence length="743" mass="81789">MSDKHQAKSKNKSTPFIKVIFPFLKWFDEISFNSFRNDLISGITVALVLIPQSMAYAQLAGLPAYYGLYAAFIPPTIAAMFGSSHQLATGPVAVVSLMTATALAPLASLGSEGFIAYAIMLALMVGLFQFLLGVFRLGLVVNFLSHPVVNGFTNAAAIIIATSQLSKLFGVKVDRYEHHYETIYHVIEEAIAFTHWPTLFLALLAFLLMYSLKRLNPRIPNVLVAVMVTTLISYFIGFEKNLQVSLGDIHSPEIQTVIEEYNNNYSHIDSLVERRLAVNGALKSAENNGDANPADILHLEHQSSLLTWQINMYEDEVRKYRSELRGFHLSLTNHGDTDTTFYLASHQPANLDNDGRTWRISISNKPVDPDLIFLMGGGAVVGVIPSGLPRISIPKVELGTALDLLAMAVIISLLGFMEAISIARAMAAKTGQRLDPNQELIGQGLANILGSVSQCYPVSGSFSRSAVNIQAGALTGLSSVFSSVVVMITLLFFTPLLYHLPQSVLAAIIMMAVIGLINVKGFIHAYQAQKYDGVIAIVSFVGTLAFAPHLDKGIMIGVLLSLGHYLFRRIKPDMAMLSKYVDGTFRDSDRRHLQECKYLAVVRFNNSLFFANVSYLEEKILELLSTKEDLRHVHIVCNAINELDASGEATLSLLTTRLREKEIGISLSGVNENVLEVMKRTHLIDKIGYDSIFGNVSLAVYHLHDITHRNSTEDKCPLLDAIPKEDKTLPNSEGKELVLPPKP</sequence>
<dbReference type="Pfam" id="PF00916">
    <property type="entry name" value="Sulfate_transp"/>
    <property type="match status" value="2"/>
</dbReference>
<reference evidence="8 9" key="1">
    <citation type="submission" date="2017-06" db="EMBL/GenBank/DDBJ databases">
        <title>Novel microbial phyla capable of carbon fixation and sulfur reduction in deep-sea sediments.</title>
        <authorList>
            <person name="Huang J."/>
            <person name="Baker B."/>
            <person name="Wang Y."/>
        </authorList>
    </citation>
    <scope>NUCLEOTIDE SEQUENCE [LARGE SCALE GENOMIC DNA]</scope>
    <source>
        <strain evidence="8">B3_LCP</strain>
    </source>
</reference>
<dbReference type="Gene3D" id="3.30.750.24">
    <property type="entry name" value="STAS domain"/>
    <property type="match status" value="1"/>
</dbReference>
<comment type="caution">
    <text evidence="8">The sequence shown here is derived from an EMBL/GenBank/DDBJ whole genome shotgun (WGS) entry which is preliminary data.</text>
</comment>
<evidence type="ECO:0000256" key="1">
    <source>
        <dbReference type="ARBA" id="ARBA00004141"/>
    </source>
</evidence>
<accession>A0A532UYD7</accession>
<dbReference type="EMBL" id="NJBN01000007">
    <property type="protein sequence ID" value="TKJ39757.1"/>
    <property type="molecule type" value="Genomic_DNA"/>
</dbReference>
<dbReference type="PROSITE" id="PS50801">
    <property type="entry name" value="STAS"/>
    <property type="match status" value="1"/>
</dbReference>
<evidence type="ECO:0000313" key="9">
    <source>
        <dbReference type="Proteomes" id="UP000319619"/>
    </source>
</evidence>
<dbReference type="SUPFAM" id="SSF52091">
    <property type="entry name" value="SpoIIaa-like"/>
    <property type="match status" value="1"/>
</dbReference>
<name>A0A532UYD7_UNCL8</name>